<dbReference type="InterPro" id="IPR003664">
    <property type="entry name" value="FA_synthesis"/>
</dbReference>
<evidence type="ECO:0000256" key="8">
    <source>
        <dbReference type="ARBA" id="ARBA00024069"/>
    </source>
</evidence>
<organism evidence="11 12">
    <name type="scientific">Desulfurobacterium indicum</name>
    <dbReference type="NCBI Taxonomy" id="1914305"/>
    <lineage>
        <taxon>Bacteria</taxon>
        <taxon>Pseudomonadati</taxon>
        <taxon>Aquificota</taxon>
        <taxon>Aquificia</taxon>
        <taxon>Desulfurobacteriales</taxon>
        <taxon>Desulfurobacteriaceae</taxon>
        <taxon>Desulfurobacterium</taxon>
    </lineage>
</organism>
<comment type="catalytic activity">
    <reaction evidence="1 10">
        <text>a fatty acyl-[ACP] + phosphate = an acyl phosphate + holo-[ACP]</text>
        <dbReference type="Rhea" id="RHEA:42292"/>
        <dbReference type="Rhea" id="RHEA-COMP:9685"/>
        <dbReference type="Rhea" id="RHEA-COMP:14125"/>
        <dbReference type="ChEBI" id="CHEBI:43474"/>
        <dbReference type="ChEBI" id="CHEBI:59918"/>
        <dbReference type="ChEBI" id="CHEBI:64479"/>
        <dbReference type="ChEBI" id="CHEBI:138651"/>
        <dbReference type="EC" id="2.3.1.274"/>
    </reaction>
</comment>
<keyword evidence="3 10" id="KW-0444">Lipid biosynthesis</keyword>
<dbReference type="AlphaFoldDB" id="A0A1R1MM77"/>
<evidence type="ECO:0000256" key="3">
    <source>
        <dbReference type="ARBA" id="ARBA00022516"/>
    </source>
</evidence>
<keyword evidence="4 10" id="KW-0808">Transferase</keyword>
<dbReference type="PIRSF" id="PIRSF002465">
    <property type="entry name" value="Phsphlp_syn_PlsX"/>
    <property type="match status" value="1"/>
</dbReference>
<evidence type="ECO:0000256" key="7">
    <source>
        <dbReference type="ARBA" id="ARBA00023264"/>
    </source>
</evidence>
<dbReference type="GO" id="GO:0006633">
    <property type="term" value="P:fatty acid biosynthetic process"/>
    <property type="evidence" value="ECO:0007669"/>
    <property type="project" value="UniProtKB-UniRule"/>
</dbReference>
<dbReference type="EC" id="2.3.1.274" evidence="8 10"/>
<dbReference type="EMBL" id="MOEN01000006">
    <property type="protein sequence ID" value="OMH40921.1"/>
    <property type="molecule type" value="Genomic_DNA"/>
</dbReference>
<sequence length="338" mass="36735">MRVILDAMGGDNAPYVPVLGAVQAVKEFGYKVFLVGREEAIKKELDKYSFPVSSIEIVNAEDVVSMEDQPSEILKKKRNSSLHVGAKLLKSGEGDVFVSAGNTGAVMAVSLFTLGRIKGIDRPAISAILPNLKSQTFLLDVGANVDCKPVHLFQFAIMGEAYARYVLKEENPRIGLLSIGEEDTKGNELTKGTFKLLAKAREKGLNFVGNAEGRDIYNGNFDVIVCDGFVGNVCLKLSESVAKILAKILKEEIEKHFISRLGALTLLPAIKGFKKRIDYAEWGGAPLLGLKKPVIIAHGSSNAKAIKNALRVGVEFAETKVVEHIEENMEKYGKIDGN</sequence>
<evidence type="ECO:0000256" key="5">
    <source>
        <dbReference type="ARBA" id="ARBA00023098"/>
    </source>
</evidence>
<accession>A0A1R1MM77</accession>
<dbReference type="Proteomes" id="UP000187408">
    <property type="component" value="Unassembled WGS sequence"/>
</dbReference>
<keyword evidence="12" id="KW-1185">Reference proteome</keyword>
<comment type="function">
    <text evidence="10">Catalyzes the reversible formation of acyl-phosphate (acyl-PO(4)) from acyl-[acyl-carrier-protein] (acyl-ACP). This enzyme utilizes acyl-ACP as fatty acyl donor, but not acyl-CoA.</text>
</comment>
<dbReference type="OrthoDB" id="9806408at2"/>
<gene>
    <name evidence="10" type="primary">plsX</name>
    <name evidence="11" type="ORF">BLW93_02435</name>
</gene>
<name>A0A1R1MM77_9BACT</name>
<dbReference type="HAMAP" id="MF_00019">
    <property type="entry name" value="PlsX"/>
    <property type="match status" value="1"/>
</dbReference>
<evidence type="ECO:0000256" key="4">
    <source>
        <dbReference type="ARBA" id="ARBA00022679"/>
    </source>
</evidence>
<dbReference type="GO" id="GO:0043811">
    <property type="term" value="F:phosphate:acyl-[acyl carrier protein] acyltransferase activity"/>
    <property type="evidence" value="ECO:0007669"/>
    <property type="project" value="UniProtKB-UniRule"/>
</dbReference>
<evidence type="ECO:0000313" key="12">
    <source>
        <dbReference type="Proteomes" id="UP000187408"/>
    </source>
</evidence>
<keyword evidence="2 10" id="KW-0963">Cytoplasm</keyword>
<keyword evidence="6 10" id="KW-0594">Phospholipid biosynthesis</keyword>
<reference evidence="11 12" key="1">
    <citation type="submission" date="2016-10" db="EMBL/GenBank/DDBJ databases">
        <title>Genome sequence of a sulfur-reducing bacterium Desulfurobacterium indicum K6013.</title>
        <authorList>
            <person name="Cao J."/>
            <person name="Shao Z."/>
            <person name="Alain K."/>
            <person name="Jebbar M."/>
        </authorList>
    </citation>
    <scope>NUCLEOTIDE SEQUENCE [LARGE SCALE GENOMIC DNA]</scope>
    <source>
        <strain evidence="11 12">K6013</strain>
    </source>
</reference>
<keyword evidence="11" id="KW-0012">Acyltransferase</keyword>
<comment type="subunit">
    <text evidence="9 10">Homodimer. Probably interacts with PlsY.</text>
</comment>
<dbReference type="GO" id="GO:0005737">
    <property type="term" value="C:cytoplasm"/>
    <property type="evidence" value="ECO:0007669"/>
    <property type="project" value="UniProtKB-SubCell"/>
</dbReference>
<dbReference type="PANTHER" id="PTHR30100">
    <property type="entry name" value="FATTY ACID/PHOSPHOLIPID SYNTHESIS PROTEIN PLSX"/>
    <property type="match status" value="1"/>
</dbReference>
<evidence type="ECO:0000313" key="11">
    <source>
        <dbReference type="EMBL" id="OMH40921.1"/>
    </source>
</evidence>
<keyword evidence="5 10" id="KW-0443">Lipid metabolism</keyword>
<dbReference type="NCBIfam" id="TIGR00182">
    <property type="entry name" value="plsX"/>
    <property type="match status" value="1"/>
</dbReference>
<evidence type="ECO:0000256" key="10">
    <source>
        <dbReference type="HAMAP-Rule" id="MF_00019"/>
    </source>
</evidence>
<dbReference type="PANTHER" id="PTHR30100:SF1">
    <property type="entry name" value="PHOSPHATE ACYLTRANSFERASE"/>
    <property type="match status" value="1"/>
</dbReference>
<comment type="caution">
    <text evidence="11">The sequence shown here is derived from an EMBL/GenBank/DDBJ whole genome shotgun (WGS) entry which is preliminary data.</text>
</comment>
<comment type="subcellular location">
    <subcellularLocation>
        <location evidence="10">Cytoplasm</location>
    </subcellularLocation>
    <text evidence="10">Associated with the membrane possibly through PlsY.</text>
</comment>
<dbReference type="STRING" id="1914305.BLW93_02435"/>
<evidence type="ECO:0000256" key="9">
    <source>
        <dbReference type="ARBA" id="ARBA00046608"/>
    </source>
</evidence>
<keyword evidence="7 10" id="KW-1208">Phospholipid metabolism</keyword>
<dbReference type="GO" id="GO:0008654">
    <property type="term" value="P:phospholipid biosynthetic process"/>
    <property type="evidence" value="ECO:0007669"/>
    <property type="project" value="UniProtKB-KW"/>
</dbReference>
<protein>
    <recommendedName>
        <fullName evidence="8 10">Phosphate acyltransferase</fullName>
        <ecNumber evidence="8 10">2.3.1.274</ecNumber>
    </recommendedName>
    <alternativeName>
        <fullName evidence="10">Acyl-ACP phosphotransacylase</fullName>
    </alternativeName>
    <alternativeName>
        <fullName evidence="10">Acyl-[acyl-carrier-protein]--phosphate acyltransferase</fullName>
    </alternativeName>
    <alternativeName>
        <fullName evidence="10">Phosphate-acyl-ACP acyltransferase</fullName>
    </alternativeName>
</protein>
<dbReference type="Gene3D" id="3.40.718.10">
    <property type="entry name" value="Isopropylmalate Dehydrogenase"/>
    <property type="match status" value="1"/>
</dbReference>
<dbReference type="InterPro" id="IPR012281">
    <property type="entry name" value="Phospholipid_synth_PlsX-like"/>
</dbReference>
<comment type="pathway">
    <text evidence="10">Lipid metabolism; phospholipid metabolism.</text>
</comment>
<dbReference type="UniPathway" id="UPA00085"/>
<proteinExistence type="inferred from homology"/>
<dbReference type="Pfam" id="PF02504">
    <property type="entry name" value="FA_synthesis"/>
    <property type="match status" value="1"/>
</dbReference>
<dbReference type="SUPFAM" id="SSF53659">
    <property type="entry name" value="Isocitrate/Isopropylmalate dehydrogenase-like"/>
    <property type="match status" value="1"/>
</dbReference>
<dbReference type="RefSeq" id="WP_076712531.1">
    <property type="nucleotide sequence ID" value="NZ_MOEN01000006.1"/>
</dbReference>
<comment type="similarity">
    <text evidence="10">Belongs to the PlsX family.</text>
</comment>
<evidence type="ECO:0000256" key="1">
    <source>
        <dbReference type="ARBA" id="ARBA00001232"/>
    </source>
</evidence>
<evidence type="ECO:0000256" key="2">
    <source>
        <dbReference type="ARBA" id="ARBA00022490"/>
    </source>
</evidence>
<evidence type="ECO:0000256" key="6">
    <source>
        <dbReference type="ARBA" id="ARBA00023209"/>
    </source>
</evidence>